<dbReference type="Gene3D" id="3.40.630.30">
    <property type="match status" value="1"/>
</dbReference>
<evidence type="ECO:0000259" key="1">
    <source>
        <dbReference type="PROSITE" id="PS51186"/>
    </source>
</evidence>
<name>A0A8E2JQP5_9PEZI</name>
<feature type="domain" description="N-acetyltransferase" evidence="1">
    <location>
        <begin position="7"/>
        <end position="162"/>
    </location>
</feature>
<dbReference type="PANTHER" id="PTHR43305:SF1">
    <property type="entry name" value="FAMILY N-ACETYLTRANSFERASE, PUTATIVE (AFU_ORTHOLOGUE AFUA_2G01380)-RELATED"/>
    <property type="match status" value="1"/>
</dbReference>
<accession>A0A8E2JQP5</accession>
<dbReference type="CDD" id="cd04301">
    <property type="entry name" value="NAT_SF"/>
    <property type="match status" value="1"/>
</dbReference>
<dbReference type="AlphaFoldDB" id="A0A8E2JQP5"/>
<evidence type="ECO:0000313" key="2">
    <source>
        <dbReference type="EMBL" id="OCL06110.1"/>
    </source>
</evidence>
<dbReference type="InterPro" id="IPR000182">
    <property type="entry name" value="GNAT_dom"/>
</dbReference>
<dbReference type="GO" id="GO:0016747">
    <property type="term" value="F:acyltransferase activity, transferring groups other than amino-acyl groups"/>
    <property type="evidence" value="ECO:0007669"/>
    <property type="project" value="InterPro"/>
</dbReference>
<keyword evidence="3" id="KW-1185">Reference proteome</keyword>
<dbReference type="PROSITE" id="PS51186">
    <property type="entry name" value="GNAT"/>
    <property type="match status" value="1"/>
</dbReference>
<dbReference type="SUPFAM" id="SSF55729">
    <property type="entry name" value="Acyl-CoA N-acyltransferases (Nat)"/>
    <property type="match status" value="1"/>
</dbReference>
<protein>
    <submittedName>
        <fullName evidence="2">N-acetyltransferase</fullName>
    </submittedName>
</protein>
<organism evidence="2 3">
    <name type="scientific">Glonium stellatum</name>
    <dbReference type="NCBI Taxonomy" id="574774"/>
    <lineage>
        <taxon>Eukaryota</taxon>
        <taxon>Fungi</taxon>
        <taxon>Dikarya</taxon>
        <taxon>Ascomycota</taxon>
        <taxon>Pezizomycotina</taxon>
        <taxon>Dothideomycetes</taxon>
        <taxon>Pleosporomycetidae</taxon>
        <taxon>Gloniales</taxon>
        <taxon>Gloniaceae</taxon>
        <taxon>Glonium</taxon>
    </lineage>
</organism>
<dbReference type="PANTHER" id="PTHR43305">
    <property type="entry name" value="FAMILY N-ACETYLTRANSFERASE, PUTATIVE (AFU_ORTHOLOGUE AFUA_2G01380)-RELATED"/>
    <property type="match status" value="1"/>
</dbReference>
<dbReference type="OrthoDB" id="41532at2759"/>
<reference evidence="2 3" key="1">
    <citation type="journal article" date="2016" name="Nat. Commun.">
        <title>Ectomycorrhizal ecology is imprinted in the genome of the dominant symbiotic fungus Cenococcum geophilum.</title>
        <authorList>
            <consortium name="DOE Joint Genome Institute"/>
            <person name="Peter M."/>
            <person name="Kohler A."/>
            <person name="Ohm R.A."/>
            <person name="Kuo A."/>
            <person name="Krutzmann J."/>
            <person name="Morin E."/>
            <person name="Arend M."/>
            <person name="Barry K.W."/>
            <person name="Binder M."/>
            <person name="Choi C."/>
            <person name="Clum A."/>
            <person name="Copeland A."/>
            <person name="Grisel N."/>
            <person name="Haridas S."/>
            <person name="Kipfer T."/>
            <person name="LaButti K."/>
            <person name="Lindquist E."/>
            <person name="Lipzen A."/>
            <person name="Maire R."/>
            <person name="Meier B."/>
            <person name="Mihaltcheva S."/>
            <person name="Molinier V."/>
            <person name="Murat C."/>
            <person name="Poggeler S."/>
            <person name="Quandt C.A."/>
            <person name="Sperisen C."/>
            <person name="Tritt A."/>
            <person name="Tisserant E."/>
            <person name="Crous P.W."/>
            <person name="Henrissat B."/>
            <person name="Nehls U."/>
            <person name="Egli S."/>
            <person name="Spatafora J.W."/>
            <person name="Grigoriev I.V."/>
            <person name="Martin F.M."/>
        </authorList>
    </citation>
    <scope>NUCLEOTIDE SEQUENCE [LARGE SCALE GENOMIC DNA]</scope>
    <source>
        <strain evidence="2 3">CBS 207.34</strain>
    </source>
</reference>
<dbReference type="InterPro" id="IPR052777">
    <property type="entry name" value="Acetyltransferase_Enz"/>
</dbReference>
<keyword evidence="2" id="KW-0808">Transferase</keyword>
<dbReference type="InterPro" id="IPR016181">
    <property type="entry name" value="Acyl_CoA_acyltransferase"/>
</dbReference>
<dbReference type="Proteomes" id="UP000250140">
    <property type="component" value="Unassembled WGS sequence"/>
</dbReference>
<evidence type="ECO:0000313" key="3">
    <source>
        <dbReference type="Proteomes" id="UP000250140"/>
    </source>
</evidence>
<sequence>MNDTNVFNIEHVRPAEDLSAIRVLFTAYAEFLGIDLTFQNFQSEMASMPGKYASPKGELLLARNVEGIPVGCVALRPIDPPGCCEMKRLYVAPEGRGLGLGKALVNAIIDVAMALGYREIRLDTLPSMRKAVAIYEKAGFMRIEPYYDTPLPGTRFLAKIITK</sequence>
<proteinExistence type="predicted"/>
<dbReference type="EMBL" id="KV750130">
    <property type="protein sequence ID" value="OCL06110.1"/>
    <property type="molecule type" value="Genomic_DNA"/>
</dbReference>
<dbReference type="Pfam" id="PF00583">
    <property type="entry name" value="Acetyltransf_1"/>
    <property type="match status" value="1"/>
</dbReference>
<gene>
    <name evidence="2" type="ORF">AOQ84DRAFT_83609</name>
</gene>